<evidence type="ECO:0000256" key="13">
    <source>
        <dbReference type="SAM" id="MobiDB-lite"/>
    </source>
</evidence>
<dbReference type="Proteomes" id="UP000515154">
    <property type="component" value="Linkage group LG9"/>
</dbReference>
<evidence type="ECO:0000256" key="5">
    <source>
        <dbReference type="ARBA" id="ARBA00010343"/>
    </source>
</evidence>
<dbReference type="SUPFAM" id="SSF47113">
    <property type="entry name" value="Histone-fold"/>
    <property type="match status" value="3"/>
</dbReference>
<evidence type="ECO:0000313" key="15">
    <source>
        <dbReference type="Proteomes" id="UP000515154"/>
    </source>
</evidence>
<evidence type="ECO:0000256" key="3">
    <source>
        <dbReference type="ARBA" id="ARBA00004286"/>
    </source>
</evidence>
<feature type="domain" description="Core Histone H2A/H2B/H3" evidence="14">
    <location>
        <begin position="44"/>
        <end position="131"/>
    </location>
</feature>
<evidence type="ECO:0000259" key="14">
    <source>
        <dbReference type="Pfam" id="PF00125"/>
    </source>
</evidence>
<comment type="subunit">
    <text evidence="6">The nucleosome is a histone octamer containing two molecules each of H2A, H2B, H3 and H4 assembled in one H3-H4 heterotetramer and two H2A-H2B heterodimers. The octamer wraps approximately 147 bp of DNA.</text>
</comment>
<evidence type="ECO:0000256" key="7">
    <source>
        <dbReference type="ARBA" id="ARBA00022454"/>
    </source>
</evidence>
<dbReference type="FunFam" id="1.10.20.10:FF:000044">
    <property type="entry name" value="Histone H3.3"/>
    <property type="match status" value="1"/>
</dbReference>
<dbReference type="FunFam" id="1.10.20.10:FF:000078">
    <property type="entry name" value="Histone H3"/>
    <property type="match status" value="1"/>
</dbReference>
<keyword evidence="9" id="KW-0007">Acetylation</keyword>
<dbReference type="KEGG" id="osn:115215397"/>
<feature type="domain" description="Core Histone H2A/H2B/H3" evidence="14">
    <location>
        <begin position="228"/>
        <end position="303"/>
    </location>
</feature>
<feature type="domain" description="Core Histone H2A/H2B/H3" evidence="14">
    <location>
        <begin position="353"/>
        <end position="440"/>
    </location>
</feature>
<dbReference type="GO" id="GO:0003677">
    <property type="term" value="F:DNA binding"/>
    <property type="evidence" value="ECO:0007669"/>
    <property type="project" value="UniProtKB-KW"/>
</dbReference>
<dbReference type="SMART" id="SM00427">
    <property type="entry name" value="H2B"/>
    <property type="match status" value="1"/>
</dbReference>
<evidence type="ECO:0000313" key="16">
    <source>
        <dbReference type="RefSeq" id="XP_029640415.1"/>
    </source>
</evidence>
<dbReference type="Pfam" id="PF00125">
    <property type="entry name" value="Histone"/>
    <property type="match status" value="3"/>
</dbReference>
<dbReference type="InterPro" id="IPR009072">
    <property type="entry name" value="Histone-fold"/>
</dbReference>
<dbReference type="Gene3D" id="1.10.20.10">
    <property type="entry name" value="Histone, subunit A"/>
    <property type="match status" value="3"/>
</dbReference>
<sequence length="445" mass="50552">MARTKQTARKSTGGKAPRKQLATKAARKSAPATGGVKKPHRYRPGTVALREIRRYQKSTELLIRKLPFQRLVREIAQDFKTDLRFQSSAVMALQEASEAYLVGLFEDTNLCAIHAKRVTIMPKDIQLARRIRGERHFLPIPTPQQPNIPLQRPSRLGLRHQHVEHSFPYGEDDGYDRRGTEARRGMNGSCSFPLLYLLYHVQTYSKIDTTASKGAKKASKAKASRPTGDKKRKKKRKESYSIYIYKVMKQVHPDTGISSKAMSIMNSFVNDLFERIASESSRLAHYNKRSTISSREVQTAVRLLLPDIVMARTKQTARKSTGGKAPRKQLATEATRKSAPATGGVKKPHRYRPGTVALREIRRYQKSTELLIRKLPFQRLVREIAQDFKTDLRFQSSAVMALQEASEAYLVGLFEDTNLCAIHAKRVTIMPKDIQLARRIRGERS</sequence>
<evidence type="ECO:0000256" key="4">
    <source>
        <dbReference type="ARBA" id="ARBA00006846"/>
    </source>
</evidence>
<evidence type="ECO:0000256" key="9">
    <source>
        <dbReference type="ARBA" id="ARBA00022990"/>
    </source>
</evidence>
<feature type="region of interest" description="Disordered" evidence="13">
    <location>
        <begin position="210"/>
        <end position="235"/>
    </location>
</feature>
<dbReference type="PRINTS" id="PR00622">
    <property type="entry name" value="HISTONEH3"/>
</dbReference>
<comment type="function">
    <text evidence="1">Core component of nucleosome. Nucleosomes wrap and compact DNA into chromatin, limiting DNA accessibility to the cellular machineries which require DNA as a template. Histones thereby play a central role in transcription regulation, DNA repair, DNA replication and chromosomal stability. DNA accessibility is regulated via a complex set of post-translational modifications of histones, also called histone code, and nucleosome remodeling.</text>
</comment>
<comment type="similarity">
    <text evidence="5">Belongs to the histone H3 family.</text>
</comment>
<keyword evidence="7" id="KW-0158">Chromosome</keyword>
<gene>
    <name evidence="16" type="primary">LOC115215397</name>
</gene>
<keyword evidence="8" id="KW-0488">Methylation</keyword>
<dbReference type="GO" id="GO:0005634">
    <property type="term" value="C:nucleus"/>
    <property type="evidence" value="ECO:0007669"/>
    <property type="project" value="UniProtKB-SubCell"/>
</dbReference>
<dbReference type="PANTHER" id="PTHR11426">
    <property type="entry name" value="HISTONE H3"/>
    <property type="match status" value="1"/>
</dbReference>
<evidence type="ECO:0000256" key="6">
    <source>
        <dbReference type="ARBA" id="ARBA00011538"/>
    </source>
</evidence>
<proteinExistence type="inferred from homology"/>
<comment type="subcellular location">
    <subcellularLocation>
        <location evidence="3">Chromosome</location>
    </subcellularLocation>
    <subcellularLocation>
        <location evidence="2">Nucleus</location>
    </subcellularLocation>
</comment>
<dbReference type="GO" id="GO:0030527">
    <property type="term" value="F:structural constituent of chromatin"/>
    <property type="evidence" value="ECO:0007669"/>
    <property type="project" value="InterPro"/>
</dbReference>
<dbReference type="SMART" id="SM00428">
    <property type="entry name" value="H3"/>
    <property type="match status" value="2"/>
</dbReference>
<dbReference type="CDD" id="cd22911">
    <property type="entry name" value="HFD_H3"/>
    <property type="match status" value="2"/>
</dbReference>
<keyword evidence="10" id="KW-0238">DNA-binding</keyword>
<feature type="compositionally biased region" description="Basic residues" evidence="13">
    <location>
        <begin position="214"/>
        <end position="223"/>
    </location>
</feature>
<dbReference type="PROSITE" id="PS00959">
    <property type="entry name" value="HISTONE_H3_2"/>
    <property type="match status" value="2"/>
</dbReference>
<keyword evidence="12" id="KW-0544">Nucleosome core</keyword>
<dbReference type="FunFam" id="1.10.20.10:FF:000085">
    <property type="entry name" value="Histone H3.2"/>
    <property type="match status" value="1"/>
</dbReference>
<dbReference type="GO" id="GO:0000786">
    <property type="term" value="C:nucleosome"/>
    <property type="evidence" value="ECO:0007669"/>
    <property type="project" value="UniProtKB-KW"/>
</dbReference>
<evidence type="ECO:0000256" key="10">
    <source>
        <dbReference type="ARBA" id="ARBA00023125"/>
    </source>
</evidence>
<evidence type="ECO:0000256" key="11">
    <source>
        <dbReference type="ARBA" id="ARBA00023242"/>
    </source>
</evidence>
<dbReference type="InterPro" id="IPR000164">
    <property type="entry name" value="Histone_H3/CENP-A"/>
</dbReference>
<dbReference type="CDD" id="cd22910">
    <property type="entry name" value="HFD_H2B"/>
    <property type="match status" value="1"/>
</dbReference>
<accession>A0A6P7SQ67</accession>
<evidence type="ECO:0000256" key="12">
    <source>
        <dbReference type="ARBA" id="ARBA00023269"/>
    </source>
</evidence>
<dbReference type="RefSeq" id="XP_029640415.1">
    <property type="nucleotide sequence ID" value="XM_029784555.2"/>
</dbReference>
<name>A0A6P7SQ67_9MOLL</name>
<evidence type="ECO:0000256" key="2">
    <source>
        <dbReference type="ARBA" id="ARBA00004123"/>
    </source>
</evidence>
<dbReference type="InterPro" id="IPR000558">
    <property type="entry name" value="Histone_H2B"/>
</dbReference>
<organism evidence="15 16">
    <name type="scientific">Octopus sinensis</name>
    <name type="common">East Asian common octopus</name>
    <dbReference type="NCBI Taxonomy" id="2607531"/>
    <lineage>
        <taxon>Eukaryota</taxon>
        <taxon>Metazoa</taxon>
        <taxon>Spiralia</taxon>
        <taxon>Lophotrochozoa</taxon>
        <taxon>Mollusca</taxon>
        <taxon>Cephalopoda</taxon>
        <taxon>Coleoidea</taxon>
        <taxon>Octopodiformes</taxon>
        <taxon>Octopoda</taxon>
        <taxon>Incirrata</taxon>
        <taxon>Octopodidae</taxon>
        <taxon>Octopus</taxon>
    </lineage>
</organism>
<dbReference type="AlphaFoldDB" id="A0A6P7SQ67"/>
<dbReference type="InterPro" id="IPR007125">
    <property type="entry name" value="H2A/H2B/H3"/>
</dbReference>
<evidence type="ECO:0000256" key="8">
    <source>
        <dbReference type="ARBA" id="ARBA00022481"/>
    </source>
</evidence>
<feature type="region of interest" description="Disordered" evidence="13">
    <location>
        <begin position="1"/>
        <end position="43"/>
    </location>
</feature>
<keyword evidence="15" id="KW-1185">Reference proteome</keyword>
<dbReference type="GO" id="GO:0046982">
    <property type="term" value="F:protein heterodimerization activity"/>
    <property type="evidence" value="ECO:0007669"/>
    <property type="project" value="InterPro"/>
</dbReference>
<feature type="region of interest" description="Disordered" evidence="13">
    <location>
        <begin position="314"/>
        <end position="352"/>
    </location>
</feature>
<keyword evidence="11" id="KW-0539">Nucleus</keyword>
<comment type="similarity">
    <text evidence="4">Belongs to the histone H2B family.</text>
</comment>
<protein>
    <submittedName>
        <fullName evidence="16">Uncharacterized protein LOC115215397</fullName>
    </submittedName>
</protein>
<reference evidence="16" key="1">
    <citation type="submission" date="2025-08" db="UniProtKB">
        <authorList>
            <consortium name="RefSeq"/>
        </authorList>
    </citation>
    <scope>IDENTIFICATION</scope>
</reference>
<evidence type="ECO:0000256" key="1">
    <source>
        <dbReference type="ARBA" id="ARBA00002001"/>
    </source>
</evidence>
<dbReference type="PROSITE" id="PS00322">
    <property type="entry name" value="HISTONE_H3_1"/>
    <property type="match status" value="2"/>
</dbReference>
<dbReference type="FunFam" id="1.10.20.10:FF:000016">
    <property type="entry name" value="Histone H2B"/>
    <property type="match status" value="1"/>
</dbReference>